<protein>
    <recommendedName>
        <fullName evidence="6">Glycosyl transferase family 1 domain-containing protein</fullName>
    </recommendedName>
</protein>
<evidence type="ECO:0000313" key="5">
    <source>
        <dbReference type="Proteomes" id="UP000176786"/>
    </source>
</evidence>
<dbReference type="GO" id="GO:0016757">
    <property type="term" value="F:glycosyltransferase activity"/>
    <property type="evidence" value="ECO:0007669"/>
    <property type="project" value="InterPro"/>
</dbReference>
<sequence length="362" mass="41172">MIAIDAEPANRKIRTGTENTAFNLIKELIKIDGGTVDRRYVLFTREDLWPDFPPLPDNFKHIKLSWFFPFFWSQIRLGLALRKLRPHITFIPSHSIPLLAPAPFVTVVHDIGFIERPDLYKWPWRLFHRFSLNQALARASIIITPTRTVKESILKYRPNVKTPIEVVYWGIDHSLFKPELQAGDEQILEELNLLGKNYFLYIGRLEKKKNTARLVSAFRNLKIKYPDIELVLVGHASEEIDLKGTIFLGYQPTEKTSVLYRYALAFVFPSRYEGFGLVVIEAMSSGCPVIASDIPVLSEISGGASLHVDVTNNNELIEAMDKVIANPSLRENLKAKGLTEAQKYNWGTAAEQILNLVVKAAK</sequence>
<comment type="caution">
    <text evidence="4">The sequence shown here is derived from an EMBL/GenBank/DDBJ whole genome shotgun (WGS) entry which is preliminary data.</text>
</comment>
<evidence type="ECO:0000259" key="2">
    <source>
        <dbReference type="Pfam" id="PF00534"/>
    </source>
</evidence>
<dbReference type="Gene3D" id="3.40.50.2000">
    <property type="entry name" value="Glycogen Phosphorylase B"/>
    <property type="match status" value="2"/>
</dbReference>
<dbReference type="CDD" id="cd03809">
    <property type="entry name" value="GT4_MtfB-like"/>
    <property type="match status" value="1"/>
</dbReference>
<accession>A0A1F5P4T3</accession>
<feature type="domain" description="Glycosyl transferase family 1" evidence="2">
    <location>
        <begin position="192"/>
        <end position="337"/>
    </location>
</feature>
<dbReference type="GO" id="GO:0009103">
    <property type="term" value="P:lipopolysaccharide biosynthetic process"/>
    <property type="evidence" value="ECO:0007669"/>
    <property type="project" value="TreeGrafter"/>
</dbReference>
<dbReference type="Pfam" id="PF00534">
    <property type="entry name" value="Glycos_transf_1"/>
    <property type="match status" value="1"/>
</dbReference>
<dbReference type="Proteomes" id="UP000176786">
    <property type="component" value="Unassembled WGS sequence"/>
</dbReference>
<feature type="domain" description="Glycosyltransferase subfamily 4-like N-terminal" evidence="3">
    <location>
        <begin position="16"/>
        <end position="174"/>
    </location>
</feature>
<dbReference type="EMBL" id="MFES01000030">
    <property type="protein sequence ID" value="OGE84921.1"/>
    <property type="molecule type" value="Genomic_DNA"/>
</dbReference>
<evidence type="ECO:0000313" key="4">
    <source>
        <dbReference type="EMBL" id="OGE84921.1"/>
    </source>
</evidence>
<dbReference type="PANTHER" id="PTHR46401:SF2">
    <property type="entry name" value="GLYCOSYLTRANSFERASE WBBK-RELATED"/>
    <property type="match status" value="1"/>
</dbReference>
<dbReference type="InterPro" id="IPR001296">
    <property type="entry name" value="Glyco_trans_1"/>
</dbReference>
<proteinExistence type="predicted"/>
<dbReference type="STRING" id="1817832.A3J48_00320"/>
<dbReference type="InterPro" id="IPR028098">
    <property type="entry name" value="Glyco_trans_4-like_N"/>
</dbReference>
<reference evidence="4 5" key="1">
    <citation type="journal article" date="2016" name="Nat. Commun.">
        <title>Thousands of microbial genomes shed light on interconnected biogeochemical processes in an aquifer system.</title>
        <authorList>
            <person name="Anantharaman K."/>
            <person name="Brown C.T."/>
            <person name="Hug L.A."/>
            <person name="Sharon I."/>
            <person name="Castelle C.J."/>
            <person name="Probst A.J."/>
            <person name="Thomas B.C."/>
            <person name="Singh A."/>
            <person name="Wilkins M.J."/>
            <person name="Karaoz U."/>
            <person name="Brodie E.L."/>
            <person name="Williams K.H."/>
            <person name="Hubbard S.S."/>
            <person name="Banfield J.F."/>
        </authorList>
    </citation>
    <scope>NUCLEOTIDE SEQUENCE [LARGE SCALE GENOMIC DNA]</scope>
</reference>
<gene>
    <name evidence="4" type="ORF">A3J48_00320</name>
</gene>
<dbReference type="AlphaFoldDB" id="A0A1F5P4T3"/>
<name>A0A1F5P4T3_9BACT</name>
<evidence type="ECO:0000259" key="3">
    <source>
        <dbReference type="Pfam" id="PF13439"/>
    </source>
</evidence>
<evidence type="ECO:0008006" key="6">
    <source>
        <dbReference type="Google" id="ProtNLM"/>
    </source>
</evidence>
<dbReference type="SUPFAM" id="SSF53756">
    <property type="entry name" value="UDP-Glycosyltransferase/glycogen phosphorylase"/>
    <property type="match status" value="1"/>
</dbReference>
<dbReference type="PANTHER" id="PTHR46401">
    <property type="entry name" value="GLYCOSYLTRANSFERASE WBBK-RELATED"/>
    <property type="match status" value="1"/>
</dbReference>
<evidence type="ECO:0000256" key="1">
    <source>
        <dbReference type="ARBA" id="ARBA00022679"/>
    </source>
</evidence>
<keyword evidence="1" id="KW-0808">Transferase</keyword>
<organism evidence="4 5">
    <name type="scientific">Candidatus Doudnabacteria bacterium RIFCSPHIGHO2_02_FULL_46_11</name>
    <dbReference type="NCBI Taxonomy" id="1817832"/>
    <lineage>
        <taxon>Bacteria</taxon>
        <taxon>Candidatus Doudnaibacteriota</taxon>
    </lineage>
</organism>
<dbReference type="Pfam" id="PF13439">
    <property type="entry name" value="Glyco_transf_4"/>
    <property type="match status" value="1"/>
</dbReference>